<dbReference type="PANTHER" id="PTHR43646:SF2">
    <property type="entry name" value="GLYCOSYLTRANSFERASE 2-LIKE DOMAIN-CONTAINING PROTEIN"/>
    <property type="match status" value="1"/>
</dbReference>
<protein>
    <submittedName>
        <fullName evidence="7">TIGR04283 family arsenosugar biosynthesis glycosyltransferase</fullName>
    </submittedName>
</protein>
<keyword evidence="3" id="KW-0328">Glycosyltransferase</keyword>
<organism evidence="7 8">
    <name type="scientific">Rhodanobacter ginsengisoli</name>
    <dbReference type="NCBI Taxonomy" id="418646"/>
    <lineage>
        <taxon>Bacteria</taxon>
        <taxon>Pseudomonadati</taxon>
        <taxon>Pseudomonadota</taxon>
        <taxon>Gammaproteobacteria</taxon>
        <taxon>Lysobacterales</taxon>
        <taxon>Rhodanobacteraceae</taxon>
        <taxon>Rhodanobacter</taxon>
    </lineage>
</organism>
<dbReference type="EMBL" id="JBHSNF010000001">
    <property type="protein sequence ID" value="MFC5524752.1"/>
    <property type="molecule type" value="Genomic_DNA"/>
</dbReference>
<dbReference type="PANTHER" id="PTHR43646">
    <property type="entry name" value="GLYCOSYLTRANSFERASE"/>
    <property type="match status" value="1"/>
</dbReference>
<dbReference type="Pfam" id="PF00535">
    <property type="entry name" value="Glycos_transf_2"/>
    <property type="match status" value="1"/>
</dbReference>
<keyword evidence="8" id="KW-1185">Reference proteome</keyword>
<dbReference type="InterPro" id="IPR001173">
    <property type="entry name" value="Glyco_trans_2-like"/>
</dbReference>
<keyword evidence="5" id="KW-0472">Membrane</keyword>
<accession>A0ABW0QKS1</accession>
<dbReference type="NCBIfam" id="TIGR04283">
    <property type="entry name" value="glyco_like_mftF"/>
    <property type="match status" value="1"/>
</dbReference>
<keyword evidence="4" id="KW-0808">Transferase</keyword>
<comment type="caution">
    <text evidence="7">The sequence shown here is derived from an EMBL/GenBank/DDBJ whole genome shotgun (WGS) entry which is preliminary data.</text>
</comment>
<evidence type="ECO:0000259" key="6">
    <source>
        <dbReference type="Pfam" id="PF00535"/>
    </source>
</evidence>
<evidence type="ECO:0000256" key="1">
    <source>
        <dbReference type="ARBA" id="ARBA00004236"/>
    </source>
</evidence>
<evidence type="ECO:0000313" key="8">
    <source>
        <dbReference type="Proteomes" id="UP001596114"/>
    </source>
</evidence>
<gene>
    <name evidence="7" type="ORF">ACFPPA_03250</name>
</gene>
<comment type="subcellular location">
    <subcellularLocation>
        <location evidence="1">Cell membrane</location>
    </subcellularLocation>
</comment>
<evidence type="ECO:0000256" key="4">
    <source>
        <dbReference type="ARBA" id="ARBA00022679"/>
    </source>
</evidence>
<dbReference type="Proteomes" id="UP001596114">
    <property type="component" value="Unassembled WGS sequence"/>
</dbReference>
<evidence type="ECO:0000256" key="2">
    <source>
        <dbReference type="ARBA" id="ARBA00022475"/>
    </source>
</evidence>
<proteinExistence type="predicted"/>
<evidence type="ECO:0000313" key="7">
    <source>
        <dbReference type="EMBL" id="MFC5524752.1"/>
    </source>
</evidence>
<keyword evidence="2" id="KW-1003">Cell membrane</keyword>
<name>A0ABW0QKS1_9GAMM</name>
<dbReference type="InterPro" id="IPR029044">
    <property type="entry name" value="Nucleotide-diphossugar_trans"/>
</dbReference>
<evidence type="ECO:0000256" key="5">
    <source>
        <dbReference type="ARBA" id="ARBA00023136"/>
    </source>
</evidence>
<feature type="domain" description="Glycosyltransferase 2-like" evidence="6">
    <location>
        <begin position="65"/>
        <end position="149"/>
    </location>
</feature>
<dbReference type="InterPro" id="IPR026461">
    <property type="entry name" value="Trfase_2_rSAM/seldom_assoc"/>
</dbReference>
<dbReference type="Gene3D" id="3.90.550.10">
    <property type="entry name" value="Spore Coat Polysaccharide Biosynthesis Protein SpsA, Chain A"/>
    <property type="match status" value="1"/>
</dbReference>
<dbReference type="SUPFAM" id="SSF53448">
    <property type="entry name" value="Nucleotide-diphospho-sugar transferases"/>
    <property type="match status" value="1"/>
</dbReference>
<evidence type="ECO:0000256" key="3">
    <source>
        <dbReference type="ARBA" id="ARBA00022676"/>
    </source>
</evidence>
<sequence>MLLSTVDDVASGRTQRGLSVIVPLAPAETEWAELVRQLAGLPAGSEVILVAADDTPRPTPEGWPSPLDYRVCRSPAGRARQQNLGASVARGEWLWFLHADSRLRRETVPALQRFIARGEEALGWFTLAFRDDGPRWTALNAAGANWRARWLGLPFGDQGLLLPRHRFQALHGFDEQLACGEDHLLVWAARQAGLPLRHVPAVLETSARKYARHGWLITTLRHWRLTALQAWPAWRASHRSRP</sequence>
<dbReference type="RefSeq" id="WP_377317230.1">
    <property type="nucleotide sequence ID" value="NZ_JBHSNF010000001.1"/>
</dbReference>
<reference evidence="8" key="1">
    <citation type="journal article" date="2019" name="Int. J. Syst. Evol. Microbiol.">
        <title>The Global Catalogue of Microorganisms (GCM) 10K type strain sequencing project: providing services to taxonomists for standard genome sequencing and annotation.</title>
        <authorList>
            <consortium name="The Broad Institute Genomics Platform"/>
            <consortium name="The Broad Institute Genome Sequencing Center for Infectious Disease"/>
            <person name="Wu L."/>
            <person name="Ma J."/>
        </authorList>
    </citation>
    <scope>NUCLEOTIDE SEQUENCE [LARGE SCALE GENOMIC DNA]</scope>
    <source>
        <strain evidence="8">CGMCC 1.16619</strain>
    </source>
</reference>